<keyword evidence="4" id="KW-1185">Reference proteome</keyword>
<dbReference type="Pfam" id="PF20431">
    <property type="entry name" value="E_motif"/>
    <property type="match status" value="1"/>
</dbReference>
<dbReference type="InterPro" id="IPR002885">
    <property type="entry name" value="PPR_rpt"/>
</dbReference>
<dbReference type="InterPro" id="IPR046960">
    <property type="entry name" value="PPR_At4g14850-like_plant"/>
</dbReference>
<proteinExistence type="predicted"/>
<name>A0AAN7JPX1_9MYRT</name>
<reference evidence="3 4" key="1">
    <citation type="journal article" date="2023" name="Hortic Res">
        <title>Pangenome of water caltrop reveals structural variations and asymmetric subgenome divergence after allopolyploidization.</title>
        <authorList>
            <person name="Zhang X."/>
            <person name="Chen Y."/>
            <person name="Wang L."/>
            <person name="Yuan Y."/>
            <person name="Fang M."/>
            <person name="Shi L."/>
            <person name="Lu R."/>
            <person name="Comes H.P."/>
            <person name="Ma Y."/>
            <person name="Chen Y."/>
            <person name="Huang G."/>
            <person name="Zhou Y."/>
            <person name="Zheng Z."/>
            <person name="Qiu Y."/>
        </authorList>
    </citation>
    <scope>NUCLEOTIDE SEQUENCE [LARGE SCALE GENOMIC DNA]</scope>
    <source>
        <tissue evidence="3">Roots</tissue>
    </source>
</reference>
<dbReference type="GO" id="GO:0003729">
    <property type="term" value="F:mRNA binding"/>
    <property type="evidence" value="ECO:0007669"/>
    <property type="project" value="UniProtKB-ARBA"/>
</dbReference>
<organism evidence="3 4">
    <name type="scientific">Trapa incisa</name>
    <dbReference type="NCBI Taxonomy" id="236973"/>
    <lineage>
        <taxon>Eukaryota</taxon>
        <taxon>Viridiplantae</taxon>
        <taxon>Streptophyta</taxon>
        <taxon>Embryophyta</taxon>
        <taxon>Tracheophyta</taxon>
        <taxon>Spermatophyta</taxon>
        <taxon>Magnoliopsida</taxon>
        <taxon>eudicotyledons</taxon>
        <taxon>Gunneridae</taxon>
        <taxon>Pentapetalae</taxon>
        <taxon>rosids</taxon>
        <taxon>malvids</taxon>
        <taxon>Myrtales</taxon>
        <taxon>Lythraceae</taxon>
        <taxon>Trapa</taxon>
    </lineage>
</organism>
<feature type="repeat" description="PPR" evidence="2">
    <location>
        <begin position="315"/>
        <end position="349"/>
    </location>
</feature>
<sequence length="769" mass="85273">MNPASLISKGCVSFFNSTLKSYIEGGSSRWALVVFRSLLQCNVKPNDLTFSLLVKSWASDAISSGSPSSMREVIQIHSQFLKLGFDHFMYLSTALLDLYMKLGCIANARNLFDDMPMRDVVSWNALICGYSRRGRNFGAVELFIRMLREGFGPEPCTLVSLLPSCAGPELFFQGRSIHCLGIKTGIDLAPQVRNVLVSMYGKSGELQSARLLFEDMGDKSIVSWNTMISSYGQNGFYDEAMLVFKRMILRGVEINSVTIVSLLSAQADVESTHCYALKTALLDNDHVTTSVLCTYAKLRDVESAENLYKSLPEMNLVSSTAIISSYAEVGKMDEVVKVFAEMQNSDMKIDAVALLSILHGVTDISTGTSLGFSFHCYGIKLGLCADFLVINGLIAMYFKSNDLESAYSLFFSMHEKSLVSWNSVLSGCIQCKAAGDAVELFGEMRSHGYNPDSITVACLLCACSQLTNLELGRTLHCLNLKNFLVMEEFVETALVDMYIKCGTIDHAERVFQGIENPCLATWNTMISGFSLYGFERKALSCYSEMQEKGLQPDGITFLGVLAACTHGGLIIEGRKYYDIMTKELGMVPTLQHCACMVGLLGRAGLFEEALEFVVNTCMEPDSAVWGALLNACWIHQEVKLGESLAKKFLLLDPVNGGFYVLMSNIYADKGRWDDVAKIREMMRDTGGDGCYGASQIKASLTFFKETTTILLLLQEIATSSQYEMGTRGSSYRRTRDSSWLHLGQHCNFVAITMLLSYYWDQSRAYEELN</sequence>
<dbReference type="Gene3D" id="1.25.40.10">
    <property type="entry name" value="Tetratricopeptide repeat domain"/>
    <property type="match status" value="5"/>
</dbReference>
<dbReference type="InterPro" id="IPR011990">
    <property type="entry name" value="TPR-like_helical_dom_sf"/>
</dbReference>
<dbReference type="PROSITE" id="PS51375">
    <property type="entry name" value="PPR"/>
    <property type="match status" value="5"/>
</dbReference>
<dbReference type="FunFam" id="1.25.40.10:FF:000073">
    <property type="entry name" value="Pentatricopeptide repeat-containing protein chloroplastic"/>
    <property type="match status" value="1"/>
</dbReference>
<evidence type="ECO:0000313" key="3">
    <source>
        <dbReference type="EMBL" id="KAK4751431.1"/>
    </source>
</evidence>
<dbReference type="FunFam" id="1.25.40.10:FF:000344">
    <property type="entry name" value="Pentatricopeptide repeat-containing protein"/>
    <property type="match status" value="1"/>
</dbReference>
<dbReference type="Pfam" id="PF01535">
    <property type="entry name" value="PPR"/>
    <property type="match status" value="5"/>
</dbReference>
<evidence type="ECO:0000256" key="1">
    <source>
        <dbReference type="ARBA" id="ARBA00022737"/>
    </source>
</evidence>
<keyword evidence="1" id="KW-0677">Repeat</keyword>
<dbReference type="PANTHER" id="PTHR47926:SF452">
    <property type="entry name" value="PENTATRICOPEPTIDE REPEAT-CONTAINING PROTEIN"/>
    <property type="match status" value="1"/>
</dbReference>
<evidence type="ECO:0000256" key="2">
    <source>
        <dbReference type="PROSITE-ProRule" id="PRU00708"/>
    </source>
</evidence>
<accession>A0AAN7JPX1</accession>
<dbReference type="EMBL" id="JAXIOK010000017">
    <property type="protein sequence ID" value="KAK4751431.1"/>
    <property type="molecule type" value="Genomic_DNA"/>
</dbReference>
<protein>
    <recommendedName>
        <fullName evidence="5">Pentatricopeptide repeat-containing protein</fullName>
    </recommendedName>
</protein>
<evidence type="ECO:0000313" key="4">
    <source>
        <dbReference type="Proteomes" id="UP001345219"/>
    </source>
</evidence>
<dbReference type="FunFam" id="1.25.40.10:FF:000090">
    <property type="entry name" value="Pentatricopeptide repeat-containing protein, chloroplastic"/>
    <property type="match status" value="1"/>
</dbReference>
<evidence type="ECO:0008006" key="5">
    <source>
        <dbReference type="Google" id="ProtNLM"/>
    </source>
</evidence>
<dbReference type="PANTHER" id="PTHR47926">
    <property type="entry name" value="PENTATRICOPEPTIDE REPEAT-CONTAINING PROTEIN"/>
    <property type="match status" value="1"/>
</dbReference>
<dbReference type="InterPro" id="IPR046848">
    <property type="entry name" value="E_motif"/>
</dbReference>
<feature type="repeat" description="PPR" evidence="2">
    <location>
        <begin position="119"/>
        <end position="153"/>
    </location>
</feature>
<dbReference type="GO" id="GO:0009451">
    <property type="term" value="P:RNA modification"/>
    <property type="evidence" value="ECO:0007669"/>
    <property type="project" value="InterPro"/>
</dbReference>
<feature type="repeat" description="PPR" evidence="2">
    <location>
        <begin position="518"/>
        <end position="552"/>
    </location>
</feature>
<dbReference type="Pfam" id="PF13041">
    <property type="entry name" value="PPR_2"/>
    <property type="match status" value="2"/>
</dbReference>
<dbReference type="AlphaFoldDB" id="A0AAN7JPX1"/>
<feature type="repeat" description="PPR" evidence="2">
    <location>
        <begin position="220"/>
        <end position="254"/>
    </location>
</feature>
<dbReference type="Proteomes" id="UP001345219">
    <property type="component" value="Chromosome 4"/>
</dbReference>
<gene>
    <name evidence="3" type="ORF">SAY87_004913</name>
</gene>
<dbReference type="FunFam" id="1.25.40.10:FF:000351">
    <property type="entry name" value="Pentatricopeptide repeat-containing protein"/>
    <property type="match status" value="1"/>
</dbReference>
<comment type="caution">
    <text evidence="3">The sequence shown here is derived from an EMBL/GenBank/DDBJ whole genome shotgun (WGS) entry which is preliminary data.</text>
</comment>
<dbReference type="NCBIfam" id="TIGR00756">
    <property type="entry name" value="PPR"/>
    <property type="match status" value="5"/>
</dbReference>
<feature type="repeat" description="PPR" evidence="2">
    <location>
        <begin position="417"/>
        <end position="451"/>
    </location>
</feature>